<evidence type="ECO:0000313" key="1">
    <source>
        <dbReference type="EMBL" id="KAI4353949.1"/>
    </source>
</evidence>
<accession>A0ACB9Q104</accession>
<protein>
    <submittedName>
        <fullName evidence="1">Uncharacterized protein</fullName>
    </submittedName>
</protein>
<dbReference type="Proteomes" id="UP000828941">
    <property type="component" value="Chromosome 2"/>
</dbReference>
<organism evidence="1 2">
    <name type="scientific">Bauhinia variegata</name>
    <name type="common">Purple orchid tree</name>
    <name type="synonym">Phanera variegata</name>
    <dbReference type="NCBI Taxonomy" id="167791"/>
    <lineage>
        <taxon>Eukaryota</taxon>
        <taxon>Viridiplantae</taxon>
        <taxon>Streptophyta</taxon>
        <taxon>Embryophyta</taxon>
        <taxon>Tracheophyta</taxon>
        <taxon>Spermatophyta</taxon>
        <taxon>Magnoliopsida</taxon>
        <taxon>eudicotyledons</taxon>
        <taxon>Gunneridae</taxon>
        <taxon>Pentapetalae</taxon>
        <taxon>rosids</taxon>
        <taxon>fabids</taxon>
        <taxon>Fabales</taxon>
        <taxon>Fabaceae</taxon>
        <taxon>Cercidoideae</taxon>
        <taxon>Cercideae</taxon>
        <taxon>Bauhiniinae</taxon>
        <taxon>Bauhinia</taxon>
    </lineage>
</organism>
<sequence>MDQQNNPLVLDSVPQNFFKSFLETYDNRGSSAFSQKRNEFDLKYSVSDTRTLVRQDLGTAMVRSLAIPSQISSSFEIFHDIIIQLARKYESSEVQGLPEVWKSLIHKISIQQRSMISEEVNPNCVSISTEIVLNWVLLEDLRAILI</sequence>
<evidence type="ECO:0000313" key="2">
    <source>
        <dbReference type="Proteomes" id="UP000828941"/>
    </source>
</evidence>
<keyword evidence="2" id="KW-1185">Reference proteome</keyword>
<comment type="caution">
    <text evidence="1">The sequence shown here is derived from an EMBL/GenBank/DDBJ whole genome shotgun (WGS) entry which is preliminary data.</text>
</comment>
<reference evidence="1 2" key="1">
    <citation type="journal article" date="2022" name="DNA Res.">
        <title>Chromosomal-level genome assembly of the orchid tree Bauhinia variegata (Leguminosae; Cercidoideae) supports the allotetraploid origin hypothesis of Bauhinia.</title>
        <authorList>
            <person name="Zhong Y."/>
            <person name="Chen Y."/>
            <person name="Zheng D."/>
            <person name="Pang J."/>
            <person name="Liu Y."/>
            <person name="Luo S."/>
            <person name="Meng S."/>
            <person name="Qian L."/>
            <person name="Wei D."/>
            <person name="Dai S."/>
            <person name="Zhou R."/>
        </authorList>
    </citation>
    <scope>NUCLEOTIDE SEQUENCE [LARGE SCALE GENOMIC DNA]</scope>
    <source>
        <strain evidence="1">BV-YZ2020</strain>
    </source>
</reference>
<dbReference type="EMBL" id="CM039427">
    <property type="protein sequence ID" value="KAI4353949.1"/>
    <property type="molecule type" value="Genomic_DNA"/>
</dbReference>
<name>A0ACB9Q104_BAUVA</name>
<gene>
    <name evidence="1" type="ORF">L6164_002866</name>
</gene>
<proteinExistence type="predicted"/>